<comment type="caution">
    <text evidence="2">The sequence shown here is derived from an EMBL/GenBank/DDBJ whole genome shotgun (WGS) entry which is preliminary data.</text>
</comment>
<evidence type="ECO:0000256" key="1">
    <source>
        <dbReference type="SAM" id="MobiDB-lite"/>
    </source>
</evidence>
<keyword evidence="3" id="KW-1185">Reference proteome</keyword>
<feature type="region of interest" description="Disordered" evidence="1">
    <location>
        <begin position="165"/>
        <end position="213"/>
    </location>
</feature>
<feature type="compositionally biased region" description="Polar residues" evidence="1">
    <location>
        <begin position="201"/>
        <end position="213"/>
    </location>
</feature>
<feature type="region of interest" description="Disordered" evidence="1">
    <location>
        <begin position="1"/>
        <end position="21"/>
    </location>
</feature>
<reference evidence="2 3" key="1">
    <citation type="submission" date="2023-05" db="EMBL/GenBank/DDBJ databases">
        <title>B98-5 Cell Line De Novo Hybrid Assembly: An Optical Mapping Approach.</title>
        <authorList>
            <person name="Kananen K."/>
            <person name="Auerbach J.A."/>
            <person name="Kautto E."/>
            <person name="Blachly J.S."/>
        </authorList>
    </citation>
    <scope>NUCLEOTIDE SEQUENCE [LARGE SCALE GENOMIC DNA]</scope>
    <source>
        <strain evidence="2">B95-8</strain>
        <tissue evidence="2">Cell line</tissue>
    </source>
</reference>
<proteinExistence type="predicted"/>
<dbReference type="EMBL" id="JASSZA010000411">
    <property type="protein sequence ID" value="KAK2081099.1"/>
    <property type="molecule type" value="Genomic_DNA"/>
</dbReference>
<protein>
    <submittedName>
        <fullName evidence="2">Uncharacterized protein</fullName>
    </submittedName>
</protein>
<sequence length="213" mass="21917">MSSCRTAIPTDGPPHRAVATPQAQGILQQAGTGPFGSQTGWADEAACSPAGLLPRLSSRPLHPRPGRAAGVRPALWGMGCVPLGIRLPRHTLMVLGQEQPQARLWAGVSTGHLLEAEVDTAGGRRRPLHDLVACALGRCPGPTGTKAFMPSHSILAAKGLAIPPGNCPPQKATSPKATASLHVTPAMSGDKAQPGMFPKASQLQSDCLSSNSS</sequence>
<organism evidence="2 3">
    <name type="scientific">Saguinus oedipus</name>
    <name type="common">Cotton-top tamarin</name>
    <name type="synonym">Oedipomidas oedipus</name>
    <dbReference type="NCBI Taxonomy" id="9490"/>
    <lineage>
        <taxon>Eukaryota</taxon>
        <taxon>Metazoa</taxon>
        <taxon>Chordata</taxon>
        <taxon>Craniata</taxon>
        <taxon>Vertebrata</taxon>
        <taxon>Euteleostomi</taxon>
        <taxon>Mammalia</taxon>
        <taxon>Eutheria</taxon>
        <taxon>Euarchontoglires</taxon>
        <taxon>Primates</taxon>
        <taxon>Haplorrhini</taxon>
        <taxon>Platyrrhini</taxon>
        <taxon>Cebidae</taxon>
        <taxon>Callitrichinae</taxon>
        <taxon>Saguinus</taxon>
    </lineage>
</organism>
<dbReference type="Proteomes" id="UP001266305">
    <property type="component" value="Unassembled WGS sequence"/>
</dbReference>
<evidence type="ECO:0000313" key="3">
    <source>
        <dbReference type="Proteomes" id="UP001266305"/>
    </source>
</evidence>
<evidence type="ECO:0000313" key="2">
    <source>
        <dbReference type="EMBL" id="KAK2081099.1"/>
    </source>
</evidence>
<accession>A0ABQ9T8N9</accession>
<gene>
    <name evidence="2" type="ORF">P7K49_040214</name>
</gene>
<name>A0ABQ9T8N9_SAGOE</name>